<dbReference type="EMBL" id="JAFITO010000020">
    <property type="protein sequence ID" value="MBN4068513.1"/>
    <property type="molecule type" value="Genomic_DNA"/>
</dbReference>
<dbReference type="PANTHER" id="PTHR46401">
    <property type="entry name" value="GLYCOSYLTRANSFERASE WBBK-RELATED"/>
    <property type="match status" value="1"/>
</dbReference>
<keyword evidence="1" id="KW-0808">Transferase</keyword>
<feature type="domain" description="Glycosyl transferase family 1" evidence="2">
    <location>
        <begin position="178"/>
        <end position="341"/>
    </location>
</feature>
<evidence type="ECO:0000313" key="4">
    <source>
        <dbReference type="EMBL" id="MBN4068513.1"/>
    </source>
</evidence>
<sequence length="377" mass="42103">MKNEYSPIVVLMAINSLDPTTGGPARSVPRLSEEIARTGLGVTLFVKDIRTGTTSTTTSCPIQLISQLTAVIQKSNERTKHPIIHNHGIWLPINHRAAAIAQRYNIPHIISPRGMLEPWAFNFNKWKKKLAWLMYQRRDLQTAKALHATAPQEAESFRQLGLRAPIAIIPNGVNLPKQIKPSFVNNKMKKALFLSRIHQKKGLINLVQAWAKVSPPNWQVIIAGPDESSHKQEVEKEIAHFGLTESFSFAGPIKDNDKWTLYNEADLFILPTFSENFGIVIAEALASGTPVITTKGAPWAELEEHNCGWWIDTGVEPLVQAITEAISLSSETRFAMGKCGRTLISEKYSWDTIAQDMIAVYEWMLHDGTPPQCVIVD</sequence>
<organism evidence="4 5">
    <name type="scientific">Desulfotalea psychrophila</name>
    <dbReference type="NCBI Taxonomy" id="84980"/>
    <lineage>
        <taxon>Bacteria</taxon>
        <taxon>Pseudomonadati</taxon>
        <taxon>Thermodesulfobacteriota</taxon>
        <taxon>Desulfobulbia</taxon>
        <taxon>Desulfobulbales</taxon>
        <taxon>Desulfocapsaceae</taxon>
        <taxon>Desulfotalea</taxon>
    </lineage>
</organism>
<accession>A0ABS3AUQ5</accession>
<dbReference type="SUPFAM" id="SSF53756">
    <property type="entry name" value="UDP-Glycosyltransferase/glycogen phosphorylase"/>
    <property type="match status" value="1"/>
</dbReference>
<evidence type="ECO:0000256" key="1">
    <source>
        <dbReference type="ARBA" id="ARBA00022679"/>
    </source>
</evidence>
<keyword evidence="5" id="KW-1185">Reference proteome</keyword>
<evidence type="ECO:0000259" key="2">
    <source>
        <dbReference type="Pfam" id="PF00534"/>
    </source>
</evidence>
<dbReference type="PANTHER" id="PTHR46401:SF2">
    <property type="entry name" value="GLYCOSYLTRANSFERASE WBBK-RELATED"/>
    <property type="match status" value="1"/>
</dbReference>
<reference evidence="4 5" key="1">
    <citation type="submission" date="2021-02" db="EMBL/GenBank/DDBJ databases">
        <title>Activity-based single-cell genomes from oceanic crustal fluid captures similar information to metagenomic and metatranscriptomic surveys with orders of magnitude less sampling.</title>
        <authorList>
            <person name="D'Angelo T.S."/>
            <person name="Orcutt B.N."/>
        </authorList>
    </citation>
    <scope>NUCLEOTIDE SEQUENCE [LARGE SCALE GENOMIC DNA]</scope>
    <source>
        <strain evidence="4">AH-315-G02</strain>
    </source>
</reference>
<protein>
    <submittedName>
        <fullName evidence="4">Glycosyltransferase</fullName>
    </submittedName>
</protein>
<evidence type="ECO:0000259" key="3">
    <source>
        <dbReference type="Pfam" id="PF13579"/>
    </source>
</evidence>
<feature type="domain" description="Glycosyltransferase subfamily 4-like N-terminal" evidence="3">
    <location>
        <begin position="22"/>
        <end position="172"/>
    </location>
</feature>
<dbReference type="Pfam" id="PF00534">
    <property type="entry name" value="Glycos_transf_1"/>
    <property type="match status" value="1"/>
</dbReference>
<dbReference type="InterPro" id="IPR001296">
    <property type="entry name" value="Glyco_trans_1"/>
</dbReference>
<dbReference type="InterPro" id="IPR028098">
    <property type="entry name" value="Glyco_trans_4-like_N"/>
</dbReference>
<name>A0ABS3AUQ5_9BACT</name>
<comment type="caution">
    <text evidence="4">The sequence shown here is derived from an EMBL/GenBank/DDBJ whole genome shotgun (WGS) entry which is preliminary data.</text>
</comment>
<dbReference type="Gene3D" id="3.40.50.2000">
    <property type="entry name" value="Glycogen Phosphorylase B"/>
    <property type="match status" value="2"/>
</dbReference>
<dbReference type="Pfam" id="PF13579">
    <property type="entry name" value="Glyco_trans_4_4"/>
    <property type="match status" value="1"/>
</dbReference>
<gene>
    <name evidence="4" type="ORF">JYU06_03210</name>
</gene>
<dbReference type="Proteomes" id="UP000717534">
    <property type="component" value="Unassembled WGS sequence"/>
</dbReference>
<proteinExistence type="predicted"/>
<evidence type="ECO:0000313" key="5">
    <source>
        <dbReference type="Proteomes" id="UP000717534"/>
    </source>
</evidence>